<evidence type="ECO:0000313" key="2">
    <source>
        <dbReference type="EMBL" id="PJZ51243.1"/>
    </source>
</evidence>
<evidence type="ECO:0000313" key="4">
    <source>
        <dbReference type="Proteomes" id="UP000232149"/>
    </source>
</evidence>
<sequence length="347" mass="40614">MKKRSLGKAIISLFLNQISFKDMKIISEDELNQLLQEGESSCLDFKEKHHENAVALVHDILCLANSPSERDRFIIYGIADNKEIIGVNSEFRRKQSDIADILRSSNLNRIPDFLLYAFKYKGVELDILHIENSSEKPYFLLKDKSKGSEIIRAGVLYSRFNDSNTPKNGTITELEMSQLWMQRFGILKDPLNRALKYLKNPSGWKGSSEDEFYFKPFPEFRLIWESRDPSERFREKWVDKNNPCDLAVMEIKLFYQNTMLRKFEAINLDFRAFFPVPKYSRNNRKHEAFIIKDSLDIYICAIITNSESLYANEDSSSKKDDDIIIDYLKSLDLDFKIYALDISLREE</sequence>
<name>A0A2M9YI77_9LEPT</name>
<evidence type="ECO:0000259" key="1">
    <source>
        <dbReference type="Pfam" id="PF04326"/>
    </source>
</evidence>
<dbReference type="InterPro" id="IPR007421">
    <property type="entry name" value="Schlafen_AlbA_2_dom"/>
</dbReference>
<comment type="caution">
    <text evidence="2">The sequence shown here is derived from an EMBL/GenBank/DDBJ whole genome shotgun (WGS) entry which is preliminary data.</text>
</comment>
<dbReference type="AlphaFoldDB" id="A0A2M9YI77"/>
<dbReference type="InterPro" id="IPR038461">
    <property type="entry name" value="Schlafen_AlbA_2_dom_sf"/>
</dbReference>
<protein>
    <recommendedName>
        <fullName evidence="1">Schlafen AlbA-2 domain-containing protein</fullName>
    </recommendedName>
</protein>
<gene>
    <name evidence="3" type="ORF">CH376_22150</name>
    <name evidence="2" type="ORF">CH380_21120</name>
</gene>
<reference evidence="4 5" key="1">
    <citation type="submission" date="2017-07" db="EMBL/GenBank/DDBJ databases">
        <title>Leptospira spp. isolated from tropical soils.</title>
        <authorList>
            <person name="Thibeaux R."/>
            <person name="Iraola G."/>
            <person name="Ferres I."/>
            <person name="Bierque E."/>
            <person name="Girault D."/>
            <person name="Soupe-Gilbert M.-E."/>
            <person name="Picardeau M."/>
            <person name="Goarant C."/>
        </authorList>
    </citation>
    <scope>NUCLEOTIDE SEQUENCE [LARGE SCALE GENOMIC DNA]</scope>
    <source>
        <strain evidence="2 5">FH2-B-C1</strain>
        <strain evidence="3 4">FH2-B-D1</strain>
    </source>
</reference>
<dbReference type="EMBL" id="NPDU01000101">
    <property type="protein sequence ID" value="PJZ59734.1"/>
    <property type="molecule type" value="Genomic_DNA"/>
</dbReference>
<evidence type="ECO:0000313" key="3">
    <source>
        <dbReference type="EMBL" id="PJZ59734.1"/>
    </source>
</evidence>
<accession>A0A2M9YI77</accession>
<organism evidence="2 5">
    <name type="scientific">Leptospira adleri</name>
    <dbReference type="NCBI Taxonomy" id="2023186"/>
    <lineage>
        <taxon>Bacteria</taxon>
        <taxon>Pseudomonadati</taxon>
        <taxon>Spirochaetota</taxon>
        <taxon>Spirochaetia</taxon>
        <taxon>Leptospirales</taxon>
        <taxon>Leptospiraceae</taxon>
        <taxon>Leptospira</taxon>
    </lineage>
</organism>
<evidence type="ECO:0000313" key="5">
    <source>
        <dbReference type="Proteomes" id="UP000232188"/>
    </source>
</evidence>
<dbReference type="EMBL" id="NPDV01000032">
    <property type="protein sequence ID" value="PJZ51243.1"/>
    <property type="molecule type" value="Genomic_DNA"/>
</dbReference>
<dbReference type="Proteomes" id="UP000232149">
    <property type="component" value="Unassembled WGS sequence"/>
</dbReference>
<dbReference type="Pfam" id="PF04326">
    <property type="entry name" value="SLFN_AlbA_2"/>
    <property type="match status" value="1"/>
</dbReference>
<dbReference type="Gene3D" id="3.30.950.30">
    <property type="entry name" value="Schlafen, AAA domain"/>
    <property type="match status" value="1"/>
</dbReference>
<feature type="domain" description="Schlafen AlbA-2" evidence="1">
    <location>
        <begin position="39"/>
        <end position="162"/>
    </location>
</feature>
<keyword evidence="4" id="KW-1185">Reference proteome</keyword>
<proteinExistence type="predicted"/>
<dbReference type="Proteomes" id="UP000232188">
    <property type="component" value="Unassembled WGS sequence"/>
</dbReference>